<accession>A0A6J5CEP9</accession>
<evidence type="ECO:0000313" key="2">
    <source>
        <dbReference type="Proteomes" id="UP000494249"/>
    </source>
</evidence>
<reference evidence="1 2" key="1">
    <citation type="submission" date="2020-04" db="EMBL/GenBank/DDBJ databases">
        <authorList>
            <person name="De Canck E."/>
        </authorList>
    </citation>
    <scope>NUCLEOTIDE SEQUENCE [LARGE SCALE GENOMIC DNA]</scope>
    <source>
        <strain evidence="1 2">LMG 22037</strain>
    </source>
</reference>
<gene>
    <name evidence="1" type="ORF">LMG22037_05986</name>
</gene>
<name>A0A6J5CEP9_9BURK</name>
<dbReference type="AlphaFoldDB" id="A0A6J5CEP9"/>
<proteinExistence type="predicted"/>
<evidence type="ECO:0000313" key="1">
    <source>
        <dbReference type="EMBL" id="CAB3735644.1"/>
    </source>
</evidence>
<organism evidence="1 2">
    <name type="scientific">Paraburkholderia phenoliruptrix</name>
    <dbReference type="NCBI Taxonomy" id="252970"/>
    <lineage>
        <taxon>Bacteria</taxon>
        <taxon>Pseudomonadati</taxon>
        <taxon>Pseudomonadota</taxon>
        <taxon>Betaproteobacteria</taxon>
        <taxon>Burkholderiales</taxon>
        <taxon>Burkholderiaceae</taxon>
        <taxon>Paraburkholderia</taxon>
    </lineage>
</organism>
<sequence>MNQLPLPHAQLPVARVTQADINVNALSRCLRTTTIAAMPDGYRCVEITGDLPDRRYCRALVKWKESDTLNFEVDVGIFGHREGQSLPSLLAGDGICEYSDLGVAFNALHARKNTLLAELDASAARERQKSPGQLAYERDLAVQPNYQDGARRRPWDRLGEVAKDSWERNPTDRKALAVAWVEIDRDLHVAKVDGVQIGSVERNIFSDAYDVCLYRSAESMGSQNADADEAPSLEAGKARLQRMVEAAIANRTPSALMAVLHPTPAGPDASDTLGWLYGEAQELKAMKVEINGDYTAKDLATWDDQLAVAQTTITLFKEDHPALYQQLQQRARNLVDMNRESLEVKERERDAQAAATH</sequence>
<dbReference type="EMBL" id="CADIKB010000050">
    <property type="protein sequence ID" value="CAB3735644.1"/>
    <property type="molecule type" value="Genomic_DNA"/>
</dbReference>
<protein>
    <submittedName>
        <fullName evidence="1">Uncharacterized protein</fullName>
    </submittedName>
</protein>
<dbReference type="RefSeq" id="WP_035485223.1">
    <property type="nucleotide sequence ID" value="NZ_CADFGL010000048.1"/>
</dbReference>
<dbReference type="Proteomes" id="UP000494249">
    <property type="component" value="Unassembled WGS sequence"/>
</dbReference>